<feature type="compositionally biased region" description="Polar residues" evidence="4">
    <location>
        <begin position="208"/>
        <end position="218"/>
    </location>
</feature>
<dbReference type="SMART" id="SM00490">
    <property type="entry name" value="HELICc"/>
    <property type="match status" value="1"/>
</dbReference>
<evidence type="ECO:0000313" key="8">
    <source>
        <dbReference type="Proteomes" id="UP000076552"/>
    </source>
</evidence>
<comment type="caution">
    <text evidence="7">The sequence shown here is derived from an EMBL/GenBank/DDBJ whole genome shotgun (WGS) entry which is preliminary data.</text>
</comment>
<accession>A0A166V873</accession>
<dbReference type="EMBL" id="LFIV01000034">
    <property type="protein sequence ID" value="KZL74282.1"/>
    <property type="molecule type" value="Genomic_DNA"/>
</dbReference>
<dbReference type="InterPro" id="IPR049730">
    <property type="entry name" value="SNF2/RAD54-like_C"/>
</dbReference>
<dbReference type="GO" id="GO:0016787">
    <property type="term" value="F:hydrolase activity"/>
    <property type="evidence" value="ECO:0007669"/>
    <property type="project" value="UniProtKB-KW"/>
</dbReference>
<dbReference type="Gene3D" id="3.40.50.300">
    <property type="entry name" value="P-loop containing nucleotide triphosphate hydrolases"/>
    <property type="match status" value="1"/>
</dbReference>
<dbReference type="InterPro" id="IPR027417">
    <property type="entry name" value="P-loop_NTPase"/>
</dbReference>
<dbReference type="AlphaFoldDB" id="A0A166V873"/>
<dbReference type="Pfam" id="PF00176">
    <property type="entry name" value="SNF2-rel_dom"/>
    <property type="match status" value="1"/>
</dbReference>
<feature type="region of interest" description="Disordered" evidence="4">
    <location>
        <begin position="189"/>
        <end position="218"/>
    </location>
</feature>
<evidence type="ECO:0000256" key="3">
    <source>
        <dbReference type="ARBA" id="ARBA00022840"/>
    </source>
</evidence>
<dbReference type="GO" id="GO:0005524">
    <property type="term" value="F:ATP binding"/>
    <property type="evidence" value="ECO:0007669"/>
    <property type="project" value="UniProtKB-KW"/>
</dbReference>
<dbReference type="CDD" id="cd18793">
    <property type="entry name" value="SF2_C_SNF"/>
    <property type="match status" value="1"/>
</dbReference>
<keyword evidence="8" id="KW-1185">Reference proteome</keyword>
<evidence type="ECO:0000313" key="7">
    <source>
        <dbReference type="EMBL" id="KZL74282.1"/>
    </source>
</evidence>
<feature type="domain" description="Helicase C-terminal" evidence="6">
    <location>
        <begin position="346"/>
        <end position="509"/>
    </location>
</feature>
<dbReference type="Pfam" id="PF00271">
    <property type="entry name" value="Helicase_C"/>
    <property type="match status" value="1"/>
</dbReference>
<protein>
    <submittedName>
        <fullName evidence="7">Transcription termination factor 2 (SNF2 family domain-containing protein)</fullName>
    </submittedName>
</protein>
<dbReference type="PANTHER" id="PTHR45626">
    <property type="entry name" value="TRANSCRIPTION TERMINATION FACTOR 2-RELATED"/>
    <property type="match status" value="1"/>
</dbReference>
<dbReference type="Gene3D" id="3.40.50.10810">
    <property type="entry name" value="Tandem AAA-ATPase domain"/>
    <property type="match status" value="1"/>
</dbReference>
<proteinExistence type="predicted"/>
<feature type="region of interest" description="Disordered" evidence="4">
    <location>
        <begin position="292"/>
        <end position="340"/>
    </location>
</feature>
<feature type="domain" description="Helicase ATP-binding" evidence="5">
    <location>
        <begin position="1"/>
        <end position="101"/>
    </location>
</feature>
<evidence type="ECO:0000256" key="4">
    <source>
        <dbReference type="SAM" id="MobiDB-lite"/>
    </source>
</evidence>
<dbReference type="GO" id="GO:0005634">
    <property type="term" value="C:nucleus"/>
    <property type="evidence" value="ECO:0007669"/>
    <property type="project" value="TreeGrafter"/>
</dbReference>
<evidence type="ECO:0000256" key="2">
    <source>
        <dbReference type="ARBA" id="ARBA00022801"/>
    </source>
</evidence>
<evidence type="ECO:0000259" key="6">
    <source>
        <dbReference type="PROSITE" id="PS51194"/>
    </source>
</evidence>
<dbReference type="InterPro" id="IPR000330">
    <property type="entry name" value="SNF2_N"/>
</dbReference>
<dbReference type="SUPFAM" id="SSF52540">
    <property type="entry name" value="P-loop containing nucleoside triphosphate hydrolases"/>
    <property type="match status" value="2"/>
</dbReference>
<dbReference type="Proteomes" id="UP000076552">
    <property type="component" value="Unassembled WGS sequence"/>
</dbReference>
<dbReference type="STRING" id="708197.A0A166V873"/>
<dbReference type="CDD" id="cd18008">
    <property type="entry name" value="DEXDc_SHPRH-like"/>
    <property type="match status" value="1"/>
</dbReference>
<reference evidence="7 8" key="1">
    <citation type="submission" date="2015-06" db="EMBL/GenBank/DDBJ databases">
        <title>Survival trade-offs in plant roots during colonization by closely related pathogenic and mutualistic fungi.</title>
        <authorList>
            <person name="Hacquard S."/>
            <person name="Kracher B."/>
            <person name="Hiruma K."/>
            <person name="Weinman A."/>
            <person name="Muench P."/>
            <person name="Garrido Oter R."/>
            <person name="Ver Loren van Themaat E."/>
            <person name="Dallerey J.-F."/>
            <person name="Damm U."/>
            <person name="Henrissat B."/>
            <person name="Lespinet O."/>
            <person name="Thon M."/>
            <person name="Kemen E."/>
            <person name="McHardy A.C."/>
            <person name="Schulze-Lefert P."/>
            <person name="O'Connell R.J."/>
        </authorList>
    </citation>
    <scope>NUCLEOTIDE SEQUENCE [LARGE SCALE GENOMIC DNA]</scope>
    <source>
        <strain evidence="7 8">0861</strain>
    </source>
</reference>
<evidence type="ECO:0000256" key="1">
    <source>
        <dbReference type="ARBA" id="ARBA00022741"/>
    </source>
</evidence>
<evidence type="ECO:0000259" key="5">
    <source>
        <dbReference type="PROSITE" id="PS51192"/>
    </source>
</evidence>
<dbReference type="PANTHER" id="PTHR45626:SF52">
    <property type="entry name" value="SINGLE-STRANDED DNA-DEPENDENT ATPASE (EUROFUNG)"/>
    <property type="match status" value="1"/>
</dbReference>
<dbReference type="GO" id="GO:0008094">
    <property type="term" value="F:ATP-dependent activity, acting on DNA"/>
    <property type="evidence" value="ECO:0007669"/>
    <property type="project" value="TreeGrafter"/>
</dbReference>
<keyword evidence="2" id="KW-0378">Hydrolase</keyword>
<gene>
    <name evidence="7" type="ORF">CT0861_07687</name>
</gene>
<dbReference type="PROSITE" id="PS51192">
    <property type="entry name" value="HELICASE_ATP_BIND_1"/>
    <property type="match status" value="1"/>
</dbReference>
<dbReference type="InterPro" id="IPR001650">
    <property type="entry name" value="Helicase_C-like"/>
</dbReference>
<dbReference type="InterPro" id="IPR050628">
    <property type="entry name" value="SNF2_RAD54_helicase_TF"/>
</dbReference>
<name>A0A166V873_9PEZI</name>
<organism evidence="7 8">
    <name type="scientific">Colletotrichum tofieldiae</name>
    <dbReference type="NCBI Taxonomy" id="708197"/>
    <lineage>
        <taxon>Eukaryota</taxon>
        <taxon>Fungi</taxon>
        <taxon>Dikarya</taxon>
        <taxon>Ascomycota</taxon>
        <taxon>Pezizomycotina</taxon>
        <taxon>Sordariomycetes</taxon>
        <taxon>Hypocreomycetidae</taxon>
        <taxon>Glomerellales</taxon>
        <taxon>Glomerellaceae</taxon>
        <taxon>Colletotrichum</taxon>
        <taxon>Colletotrichum spaethianum species complex</taxon>
    </lineage>
</organism>
<sequence>MRSLVFHGSKRHRFVDSLPKYDVVLTTYDTLRSDWMSNGPLCNFTWARVILDEAHKIRNCSTKIFHAASALRAQFRWCLTGTPIQNSLDDFGSLLAFIRVPPFTSREQFRFWITSPIMLNQQWDMQTLRKLVSATCLRRTKLHLNTVLNLPKKTEHIEVVDLTPEERYLYDFFMKRSYLLAHSESKTPQEISERQVAHPKKRQKKAAPNTNQLTTGSKSGQNPVVLISILRLICDHGEALLPPIALKAWQYRDPGEITWDFLQTTVEQDMNNVSNGKEAERATELQDAHTLGKASKGGANGGCITQERPVQPTYPRISTGEDHSPTKTRRHNLGQEFSPSSKVSAVLRNVLRTLRKGDSYDSHSAPVKSVIFSSWTGMLDLISSALIPHLSSYNLTCARMDGRCDLQQRHNAIKKFEEDDRCVVFLATVGATGEGINLTVASEVHIVEPLWNPMAEVQAIDRVHRIGQTRDVKVMKYYVKDSIEEKMRSIHQVLPGKENEARYQTDHWESKTEQRWNKMLEFLK</sequence>
<dbReference type="GO" id="GO:0006281">
    <property type="term" value="P:DNA repair"/>
    <property type="evidence" value="ECO:0007669"/>
    <property type="project" value="TreeGrafter"/>
</dbReference>
<keyword evidence="3" id="KW-0067">ATP-binding</keyword>
<keyword evidence="1" id="KW-0547">Nucleotide-binding</keyword>
<dbReference type="InterPro" id="IPR014001">
    <property type="entry name" value="Helicase_ATP-bd"/>
</dbReference>
<dbReference type="PROSITE" id="PS51194">
    <property type="entry name" value="HELICASE_CTER"/>
    <property type="match status" value="1"/>
</dbReference>
<dbReference type="InterPro" id="IPR038718">
    <property type="entry name" value="SNF2-like_sf"/>
</dbReference>